<protein>
    <submittedName>
        <fullName evidence="2">Uncharacterized protein</fullName>
    </submittedName>
</protein>
<evidence type="ECO:0000313" key="2">
    <source>
        <dbReference type="EMBL" id="PZP49356.1"/>
    </source>
</evidence>
<accession>A0A2W5GU39</accession>
<gene>
    <name evidence="2" type="ORF">DI598_08055</name>
</gene>
<reference evidence="2 3" key="1">
    <citation type="submission" date="2017-11" db="EMBL/GenBank/DDBJ databases">
        <title>Infants hospitalized years apart are colonized by the same room-sourced microbial strains.</title>
        <authorList>
            <person name="Brooks B."/>
            <person name="Olm M.R."/>
            <person name="Firek B.A."/>
            <person name="Baker R."/>
            <person name="Thomas B.C."/>
            <person name="Morowitz M.J."/>
            <person name="Banfield J.F."/>
        </authorList>
    </citation>
    <scope>NUCLEOTIDE SEQUENCE [LARGE SCALE GENOMIC DNA]</scope>
    <source>
        <strain evidence="2">S2_009_000_R2_76</strain>
    </source>
</reference>
<name>A0A2W5GU39_9SPHI</name>
<keyword evidence="1" id="KW-0472">Membrane</keyword>
<sequence>MTKEEALKNEYTALKEQDIRYNRVSTSRLLFYLSLTAFICFVAGCSFQLYQHSYKGKPDVEIQGSTHYTPEYK</sequence>
<feature type="transmembrane region" description="Helical" evidence="1">
    <location>
        <begin position="29"/>
        <end position="50"/>
    </location>
</feature>
<dbReference type="Proteomes" id="UP000249645">
    <property type="component" value="Unassembled WGS sequence"/>
</dbReference>
<dbReference type="EMBL" id="QFOI01000115">
    <property type="protein sequence ID" value="PZP49356.1"/>
    <property type="molecule type" value="Genomic_DNA"/>
</dbReference>
<evidence type="ECO:0000256" key="1">
    <source>
        <dbReference type="SAM" id="Phobius"/>
    </source>
</evidence>
<organism evidence="2 3">
    <name type="scientific">Pseudopedobacter saltans</name>
    <dbReference type="NCBI Taxonomy" id="151895"/>
    <lineage>
        <taxon>Bacteria</taxon>
        <taxon>Pseudomonadati</taxon>
        <taxon>Bacteroidota</taxon>
        <taxon>Sphingobacteriia</taxon>
        <taxon>Sphingobacteriales</taxon>
        <taxon>Sphingobacteriaceae</taxon>
        <taxon>Pseudopedobacter</taxon>
    </lineage>
</organism>
<dbReference type="AlphaFoldDB" id="A0A2W5GU39"/>
<keyword evidence="1" id="KW-0812">Transmembrane</keyword>
<evidence type="ECO:0000313" key="3">
    <source>
        <dbReference type="Proteomes" id="UP000249645"/>
    </source>
</evidence>
<keyword evidence="1" id="KW-1133">Transmembrane helix</keyword>
<proteinExistence type="predicted"/>
<comment type="caution">
    <text evidence="2">The sequence shown here is derived from an EMBL/GenBank/DDBJ whole genome shotgun (WGS) entry which is preliminary data.</text>
</comment>